<protein>
    <submittedName>
        <fullName evidence="1">Uncharacterized protein</fullName>
    </submittedName>
</protein>
<sequence>MSNSVVTTRSGVLSNSSSVNPTIDSKTAVMSHTISRNHAKGKAFQMNGDIVGQTHHWEIQIFNSYLPPALKDCAHPVYMDWLPGNTSEERTPRLRSNMPTTQKPILRKAHRCPKPSSRQHQRSAFSDLQLQFLNLLSKSNGKKRPVCAIFESDCARSYISKRIVKRFALTTYVDSSAETSTVVVGSSKITPSRVYVVLVTPGEVGIEQTPYHFYVVEHCRFDVLIGSNIITNLSSSAKT</sequence>
<dbReference type="Proteomes" id="UP000663193">
    <property type="component" value="Chromosome 1"/>
</dbReference>
<dbReference type="Gene3D" id="2.40.70.10">
    <property type="entry name" value="Acid Proteases"/>
    <property type="match status" value="1"/>
</dbReference>
<keyword evidence="2" id="KW-1185">Reference proteome</keyword>
<dbReference type="KEGG" id="pno:SNOG_09592"/>
<dbReference type="EMBL" id="CP069023">
    <property type="protein sequence ID" value="QRC90186.1"/>
    <property type="molecule type" value="Genomic_DNA"/>
</dbReference>
<organism evidence="1 2">
    <name type="scientific">Phaeosphaeria nodorum (strain SN15 / ATCC MYA-4574 / FGSC 10173)</name>
    <name type="common">Glume blotch fungus</name>
    <name type="synonym">Parastagonospora nodorum</name>
    <dbReference type="NCBI Taxonomy" id="321614"/>
    <lineage>
        <taxon>Eukaryota</taxon>
        <taxon>Fungi</taxon>
        <taxon>Dikarya</taxon>
        <taxon>Ascomycota</taxon>
        <taxon>Pezizomycotina</taxon>
        <taxon>Dothideomycetes</taxon>
        <taxon>Pleosporomycetidae</taxon>
        <taxon>Pleosporales</taxon>
        <taxon>Pleosporineae</taxon>
        <taxon>Phaeosphaeriaceae</taxon>
        <taxon>Parastagonospora</taxon>
    </lineage>
</organism>
<dbReference type="VEuPathDB" id="FungiDB:JI435_095920"/>
<dbReference type="RefSeq" id="XP_001799881.1">
    <property type="nucleotide sequence ID" value="XM_001799829.1"/>
</dbReference>
<evidence type="ECO:0000313" key="1">
    <source>
        <dbReference type="EMBL" id="QRC90186.1"/>
    </source>
</evidence>
<evidence type="ECO:0000313" key="2">
    <source>
        <dbReference type="Proteomes" id="UP000663193"/>
    </source>
</evidence>
<dbReference type="InterPro" id="IPR021109">
    <property type="entry name" value="Peptidase_aspartic_dom_sf"/>
</dbReference>
<gene>
    <name evidence="1" type="ORF">JI435_095920</name>
</gene>
<reference evidence="2" key="1">
    <citation type="journal article" date="2021" name="BMC Genomics">
        <title>Chromosome-level genome assembly and manually-curated proteome of model necrotroph Parastagonospora nodorum Sn15 reveals a genome-wide trove of candidate effector homologs, and redundancy of virulence-related functions within an accessory chromosome.</title>
        <authorList>
            <person name="Bertazzoni S."/>
            <person name="Jones D.A.B."/>
            <person name="Phan H.T."/>
            <person name="Tan K.-C."/>
            <person name="Hane J.K."/>
        </authorList>
    </citation>
    <scope>NUCLEOTIDE SEQUENCE [LARGE SCALE GENOMIC DNA]</scope>
    <source>
        <strain evidence="2">SN15 / ATCC MYA-4574 / FGSC 10173)</strain>
    </source>
</reference>
<proteinExistence type="predicted"/>
<accession>A0A7U2ENN2</accession>
<dbReference type="AlphaFoldDB" id="A0A7U2ENN2"/>
<name>A0A7U2ENN2_PHANO</name>
<dbReference type="OrthoDB" id="3506906at2759"/>